<feature type="region of interest" description="Disordered" evidence="1">
    <location>
        <begin position="85"/>
        <end position="174"/>
    </location>
</feature>
<sequence length="174" mass="19355">MSERREDFLLSIEEKLIGLNAQELQEVRELCKITGKDNEDIKNKTRRALVKHIIKFCERDEFLQREDEGMAVLLELNDALEALKEARSSPSAAVAGAASPSLTTDEGEEETASSEQPAATGEDRASLERHADQRATPDGGIQHSRGNRGMITEISAEAPVSDRRRLLEDDEEPR</sequence>
<dbReference type="EMBL" id="JAHHUM010002096">
    <property type="protein sequence ID" value="KAK5606222.1"/>
    <property type="molecule type" value="Genomic_DNA"/>
</dbReference>
<name>A0AAV9RBD3_9TELE</name>
<feature type="compositionally biased region" description="Basic and acidic residues" evidence="1">
    <location>
        <begin position="121"/>
        <end position="135"/>
    </location>
</feature>
<reference evidence="2 3" key="1">
    <citation type="submission" date="2021-06" db="EMBL/GenBank/DDBJ databases">
        <authorList>
            <person name="Palmer J.M."/>
        </authorList>
    </citation>
    <scope>NUCLEOTIDE SEQUENCE [LARGE SCALE GENOMIC DNA]</scope>
    <source>
        <strain evidence="2 3">MEX-2019</strain>
        <tissue evidence="2">Muscle</tissue>
    </source>
</reference>
<comment type="caution">
    <text evidence="2">The sequence shown here is derived from an EMBL/GenBank/DDBJ whole genome shotgun (WGS) entry which is preliminary data.</text>
</comment>
<feature type="compositionally biased region" description="Low complexity" evidence="1">
    <location>
        <begin position="88"/>
        <end position="101"/>
    </location>
</feature>
<protein>
    <submittedName>
        <fullName evidence="2">Uncharacterized protein</fullName>
    </submittedName>
</protein>
<keyword evidence="3" id="KW-1185">Reference proteome</keyword>
<dbReference type="Proteomes" id="UP001311232">
    <property type="component" value="Unassembled WGS sequence"/>
</dbReference>
<gene>
    <name evidence="2" type="ORF">CRENBAI_025026</name>
</gene>
<evidence type="ECO:0000313" key="3">
    <source>
        <dbReference type="Proteomes" id="UP001311232"/>
    </source>
</evidence>
<accession>A0AAV9RBD3</accession>
<dbReference type="AlphaFoldDB" id="A0AAV9RBD3"/>
<evidence type="ECO:0000256" key="1">
    <source>
        <dbReference type="SAM" id="MobiDB-lite"/>
    </source>
</evidence>
<proteinExistence type="predicted"/>
<organism evidence="2 3">
    <name type="scientific">Crenichthys baileyi</name>
    <name type="common">White River springfish</name>
    <dbReference type="NCBI Taxonomy" id="28760"/>
    <lineage>
        <taxon>Eukaryota</taxon>
        <taxon>Metazoa</taxon>
        <taxon>Chordata</taxon>
        <taxon>Craniata</taxon>
        <taxon>Vertebrata</taxon>
        <taxon>Euteleostomi</taxon>
        <taxon>Actinopterygii</taxon>
        <taxon>Neopterygii</taxon>
        <taxon>Teleostei</taxon>
        <taxon>Neoteleostei</taxon>
        <taxon>Acanthomorphata</taxon>
        <taxon>Ovalentaria</taxon>
        <taxon>Atherinomorphae</taxon>
        <taxon>Cyprinodontiformes</taxon>
        <taxon>Goodeidae</taxon>
        <taxon>Crenichthys</taxon>
    </lineage>
</organism>
<evidence type="ECO:0000313" key="2">
    <source>
        <dbReference type="EMBL" id="KAK5606222.1"/>
    </source>
</evidence>